<dbReference type="InterPro" id="IPR036514">
    <property type="entry name" value="SGNH_hydro_sf"/>
</dbReference>
<sequence length="354" mass="38906">MHNFSLYIINIHLPALYCTPAHQEGLFNVTGIISFGDSTVDTGNNNFFVNLGKADFPPYGRDFPGGVATGRFCNGKLVADYIADAMGFPYSLPFLDPNAHGEAILTGINFASSGSGWNPDTSNILNVKTLDNQVEWFKSYKNEVISLVGEENGNKLINDALYFVSTGANDYIDHFLIYVTPPPLYDTLPQLQANLLGNAKQHLQEIYDLGARRIGVSGVPAVGCLPFQITLQGNGSTDCVGFLNELAVQFNSELQIQLEQWINDMPEATIFYIDSYTSLLDAFNNPAKYGFTETRKACCGSGYLEAGILCNEATPGTCTDANPFLFWDGFHPTTHFYKILADDIMNSGRYPFVP</sequence>
<evidence type="ECO:0008006" key="4">
    <source>
        <dbReference type="Google" id="ProtNLM"/>
    </source>
</evidence>
<name>A0ABP0W5Q7_9BRYO</name>
<dbReference type="Pfam" id="PF00657">
    <property type="entry name" value="Lipase_GDSL"/>
    <property type="match status" value="1"/>
</dbReference>
<organism evidence="2 3">
    <name type="scientific">Sphagnum jensenii</name>
    <dbReference type="NCBI Taxonomy" id="128206"/>
    <lineage>
        <taxon>Eukaryota</taxon>
        <taxon>Viridiplantae</taxon>
        <taxon>Streptophyta</taxon>
        <taxon>Embryophyta</taxon>
        <taxon>Bryophyta</taxon>
        <taxon>Sphagnophytina</taxon>
        <taxon>Sphagnopsida</taxon>
        <taxon>Sphagnales</taxon>
        <taxon>Sphagnaceae</taxon>
        <taxon>Sphagnum</taxon>
    </lineage>
</organism>
<dbReference type="SUPFAM" id="SSF52266">
    <property type="entry name" value="SGNH hydrolase"/>
    <property type="match status" value="1"/>
</dbReference>
<dbReference type="PANTHER" id="PTHR45642:SF95">
    <property type="entry name" value="GDSL-LIKE LIPASE_ACYLHYDROLASE FAMILY PROTEIN, EXPRESSED"/>
    <property type="match status" value="1"/>
</dbReference>
<dbReference type="InterPro" id="IPR035669">
    <property type="entry name" value="SGNH_plant_lipase-like"/>
</dbReference>
<protein>
    <recommendedName>
        <fullName evidence="4">GDSL esterase/lipase</fullName>
    </recommendedName>
</protein>
<dbReference type="Gene3D" id="3.40.50.1110">
    <property type="entry name" value="SGNH hydrolase"/>
    <property type="match status" value="1"/>
</dbReference>
<dbReference type="Proteomes" id="UP001497444">
    <property type="component" value="Chromosome 14"/>
</dbReference>
<dbReference type="EMBL" id="OZ020109">
    <property type="protein sequence ID" value="CAK9261782.1"/>
    <property type="molecule type" value="Genomic_DNA"/>
</dbReference>
<comment type="similarity">
    <text evidence="1">Belongs to the 'GDSL' lipolytic enzyme family.</text>
</comment>
<gene>
    <name evidence="2" type="ORF">CSSPJE1EN1_LOCUS7260</name>
</gene>
<proteinExistence type="inferred from homology"/>
<evidence type="ECO:0000256" key="1">
    <source>
        <dbReference type="ARBA" id="ARBA00008668"/>
    </source>
</evidence>
<dbReference type="InterPro" id="IPR050592">
    <property type="entry name" value="GDSL_lipolytic_enzyme"/>
</dbReference>
<reference evidence="2" key="1">
    <citation type="submission" date="2024-02" db="EMBL/GenBank/DDBJ databases">
        <authorList>
            <consortium name="ELIXIR-Norway"/>
            <consortium name="Elixir Norway"/>
        </authorList>
    </citation>
    <scope>NUCLEOTIDE SEQUENCE</scope>
</reference>
<keyword evidence="3" id="KW-1185">Reference proteome</keyword>
<dbReference type="InterPro" id="IPR001087">
    <property type="entry name" value="GDSL"/>
</dbReference>
<evidence type="ECO:0000313" key="3">
    <source>
        <dbReference type="Proteomes" id="UP001497444"/>
    </source>
</evidence>
<evidence type="ECO:0000313" key="2">
    <source>
        <dbReference type="EMBL" id="CAK9261782.1"/>
    </source>
</evidence>
<accession>A0ABP0W5Q7</accession>
<dbReference type="CDD" id="cd01837">
    <property type="entry name" value="SGNH_plant_lipase_like"/>
    <property type="match status" value="1"/>
</dbReference>
<dbReference type="PANTHER" id="PTHR45642">
    <property type="entry name" value="GDSL ESTERASE/LIPASE EXL3"/>
    <property type="match status" value="1"/>
</dbReference>